<evidence type="ECO:0000259" key="6">
    <source>
        <dbReference type="PROSITE" id="PS51733"/>
    </source>
</evidence>
<dbReference type="InterPro" id="IPR030855">
    <property type="entry name" value="Bifunct_BirA"/>
</dbReference>
<dbReference type="Gene3D" id="3.30.930.10">
    <property type="entry name" value="Bira Bifunctional Protein, Domain 2"/>
    <property type="match status" value="1"/>
</dbReference>
<evidence type="ECO:0000313" key="7">
    <source>
        <dbReference type="EMBL" id="KGF47183.1"/>
    </source>
</evidence>
<dbReference type="SUPFAM" id="SSF55681">
    <property type="entry name" value="Class II aaRS and biotin synthetases"/>
    <property type="match status" value="1"/>
</dbReference>
<dbReference type="Pfam" id="PF02237">
    <property type="entry name" value="BPL_C"/>
    <property type="match status" value="1"/>
</dbReference>
<evidence type="ECO:0000313" key="8">
    <source>
        <dbReference type="Proteomes" id="UP000029628"/>
    </source>
</evidence>
<comment type="catalytic activity">
    <reaction evidence="5">
        <text>biotin + L-lysyl-[protein] + ATP = N(6)-biotinyl-L-lysyl-[protein] + AMP + diphosphate + H(+)</text>
        <dbReference type="Rhea" id="RHEA:11756"/>
        <dbReference type="Rhea" id="RHEA-COMP:9752"/>
        <dbReference type="Rhea" id="RHEA-COMP:10505"/>
        <dbReference type="ChEBI" id="CHEBI:15378"/>
        <dbReference type="ChEBI" id="CHEBI:29969"/>
        <dbReference type="ChEBI" id="CHEBI:30616"/>
        <dbReference type="ChEBI" id="CHEBI:33019"/>
        <dbReference type="ChEBI" id="CHEBI:57586"/>
        <dbReference type="ChEBI" id="CHEBI:83144"/>
        <dbReference type="ChEBI" id="CHEBI:456215"/>
        <dbReference type="EC" id="6.3.4.15"/>
    </reaction>
</comment>
<feature type="binding site" evidence="5">
    <location>
        <position position="114"/>
    </location>
    <ligand>
        <name>biotin</name>
        <dbReference type="ChEBI" id="CHEBI:57586"/>
    </ligand>
</feature>
<dbReference type="Pfam" id="PF08279">
    <property type="entry name" value="HTH_11"/>
    <property type="match status" value="1"/>
</dbReference>
<comment type="caution">
    <text evidence="7">The sequence shown here is derived from an EMBL/GenBank/DDBJ whole genome shotgun (WGS) entry which is preliminary data.</text>
</comment>
<dbReference type="eggNOG" id="COG1654">
    <property type="taxonomic scope" value="Bacteria"/>
</dbReference>
<feature type="domain" description="BPL/LPL catalytic" evidence="6">
    <location>
        <begin position="67"/>
        <end position="257"/>
    </location>
</feature>
<dbReference type="Gene3D" id="1.10.10.10">
    <property type="entry name" value="Winged helix-like DNA-binding domain superfamily/Winged helix DNA-binding domain"/>
    <property type="match status" value="1"/>
</dbReference>
<organism evidence="7 8">
    <name type="scientific">Veillonella montpellierensis DNF00314</name>
    <dbReference type="NCBI Taxonomy" id="1401067"/>
    <lineage>
        <taxon>Bacteria</taxon>
        <taxon>Bacillati</taxon>
        <taxon>Bacillota</taxon>
        <taxon>Negativicutes</taxon>
        <taxon>Veillonellales</taxon>
        <taxon>Veillonellaceae</taxon>
        <taxon>Veillonella</taxon>
    </lineage>
</organism>
<dbReference type="EMBL" id="JRNT01000016">
    <property type="protein sequence ID" value="KGF47183.1"/>
    <property type="molecule type" value="Genomic_DNA"/>
</dbReference>
<dbReference type="PANTHER" id="PTHR12835:SF5">
    <property type="entry name" value="BIOTIN--PROTEIN LIGASE"/>
    <property type="match status" value="1"/>
</dbReference>
<dbReference type="PROSITE" id="PS51733">
    <property type="entry name" value="BPL_LPL_CATALYTIC"/>
    <property type="match status" value="1"/>
</dbReference>
<keyword evidence="5" id="KW-0238">DNA-binding</keyword>
<keyword evidence="8" id="KW-1185">Reference proteome</keyword>
<feature type="binding site" evidence="5">
    <location>
        <begin position="118"/>
        <end position="120"/>
    </location>
    <ligand>
        <name>biotin</name>
        <dbReference type="ChEBI" id="CHEBI:57586"/>
    </ligand>
</feature>
<accession>A0A096AJA7</accession>
<dbReference type="InterPro" id="IPR013196">
    <property type="entry name" value="HTH_11"/>
</dbReference>
<dbReference type="InterPro" id="IPR036390">
    <property type="entry name" value="WH_DNA-bd_sf"/>
</dbReference>
<keyword evidence="2 5" id="KW-0547">Nucleotide-binding</keyword>
<sequence>MRDMVLDLLRAKNGEFVSGQDMSNTCHVSRTAIWKHIKALRDKGYVIESFTKKGYRLIEEPDLLRPSDVQKDLHTKYFGQHYIYMDSTDSSNREAKLLAQEGAPEGTIVVAETQSAGRGRLTRGWFSPYGKGIWMSLILRPKFSPIEAPKCTLMAAVALTKAFHALGLEAAGIKWPNDILVKGKKIVGILTEMSGTMEEISYIIMGMGINISVEKSELPEDIKDIATSFAMEGVMVDRKVALQTILQELENQYNKVVSGGFDTTLEEWKQLSVTLHQDVEVRAPGNTYVGHAIDIDRDGNLIVRLPNGKTERIIAGDVSIRPAMK</sequence>
<dbReference type="SUPFAM" id="SSF46785">
    <property type="entry name" value="Winged helix' DNA-binding domain"/>
    <property type="match status" value="1"/>
</dbReference>
<dbReference type="GO" id="GO:0004077">
    <property type="term" value="F:biotin--[biotin carboxyl-carrier protein] ligase activity"/>
    <property type="evidence" value="ECO:0007669"/>
    <property type="project" value="UniProtKB-UniRule"/>
</dbReference>
<keyword evidence="4 5" id="KW-0092">Biotin</keyword>
<dbReference type="CDD" id="cd16442">
    <property type="entry name" value="BPL"/>
    <property type="match status" value="1"/>
</dbReference>
<dbReference type="GO" id="GO:0003677">
    <property type="term" value="F:DNA binding"/>
    <property type="evidence" value="ECO:0007669"/>
    <property type="project" value="UniProtKB-UniRule"/>
</dbReference>
<dbReference type="Proteomes" id="UP000029628">
    <property type="component" value="Unassembled WGS sequence"/>
</dbReference>
<dbReference type="GO" id="GO:0005737">
    <property type="term" value="C:cytoplasm"/>
    <property type="evidence" value="ECO:0007669"/>
    <property type="project" value="TreeGrafter"/>
</dbReference>
<evidence type="ECO:0000256" key="5">
    <source>
        <dbReference type="HAMAP-Rule" id="MF_00978"/>
    </source>
</evidence>
<dbReference type="HAMAP" id="MF_00978">
    <property type="entry name" value="Bifunct_BirA"/>
    <property type="match status" value="1"/>
</dbReference>
<keyword evidence="5" id="KW-0805">Transcription regulation</keyword>
<dbReference type="InterPro" id="IPR036388">
    <property type="entry name" value="WH-like_DNA-bd_sf"/>
</dbReference>
<dbReference type="InterPro" id="IPR045864">
    <property type="entry name" value="aa-tRNA-synth_II/BPL/LPL"/>
</dbReference>
<evidence type="ECO:0000256" key="2">
    <source>
        <dbReference type="ARBA" id="ARBA00022741"/>
    </source>
</evidence>
<dbReference type="eggNOG" id="COG0340">
    <property type="taxonomic scope" value="Bacteria"/>
</dbReference>
<dbReference type="PANTHER" id="PTHR12835">
    <property type="entry name" value="BIOTIN PROTEIN LIGASE"/>
    <property type="match status" value="1"/>
</dbReference>
<name>A0A096AJA7_9FIRM</name>
<protein>
    <recommendedName>
        <fullName evidence="5">Bifunctional ligase/repressor BirA</fullName>
    </recommendedName>
    <alternativeName>
        <fullName evidence="5">Biotin--[acetyl-CoA-carboxylase] ligase</fullName>
        <ecNumber evidence="5">6.3.4.15</ecNumber>
    </alternativeName>
    <alternativeName>
        <fullName evidence="5">Biotin--protein ligase</fullName>
    </alternativeName>
    <alternativeName>
        <fullName evidence="5">Biotin-[acetyl-CoA carboxylase] synthetase</fullName>
    </alternativeName>
</protein>
<comment type="similarity">
    <text evidence="5">Belongs to the biotin--protein ligase family.</text>
</comment>
<dbReference type="GO" id="GO:0009249">
    <property type="term" value="P:protein lipoylation"/>
    <property type="evidence" value="ECO:0007669"/>
    <property type="project" value="UniProtKB-ARBA"/>
</dbReference>
<evidence type="ECO:0000256" key="1">
    <source>
        <dbReference type="ARBA" id="ARBA00022598"/>
    </source>
</evidence>
<feature type="DNA-binding region" description="H-T-H motif" evidence="5">
    <location>
        <begin position="19"/>
        <end position="38"/>
    </location>
</feature>
<dbReference type="AlphaFoldDB" id="A0A096AJA7"/>
<dbReference type="NCBIfam" id="TIGR00121">
    <property type="entry name" value="birA_ligase"/>
    <property type="match status" value="1"/>
</dbReference>
<dbReference type="SUPFAM" id="SSF50037">
    <property type="entry name" value="C-terminal domain of transcriptional repressors"/>
    <property type="match status" value="1"/>
</dbReference>
<dbReference type="InterPro" id="IPR008988">
    <property type="entry name" value="Transcriptional_repressor_C"/>
</dbReference>
<keyword evidence="5" id="KW-0678">Repressor</keyword>
<comment type="function">
    <text evidence="5">Acts both as a biotin--[acetyl-CoA-carboxylase] ligase and a repressor.</text>
</comment>
<dbReference type="GO" id="GO:0005524">
    <property type="term" value="F:ATP binding"/>
    <property type="evidence" value="ECO:0007669"/>
    <property type="project" value="UniProtKB-UniRule"/>
</dbReference>
<feature type="binding site" evidence="5">
    <location>
        <position position="185"/>
    </location>
    <ligand>
        <name>biotin</name>
        <dbReference type="ChEBI" id="CHEBI:57586"/>
    </ligand>
</feature>
<keyword evidence="1 5" id="KW-0436">Ligase</keyword>
<dbReference type="EC" id="6.3.4.15" evidence="5"/>
<dbReference type="RefSeq" id="WP_038152679.1">
    <property type="nucleotide sequence ID" value="NZ_JRNT01000016.1"/>
</dbReference>
<proteinExistence type="inferred from homology"/>
<dbReference type="Pfam" id="PF03099">
    <property type="entry name" value="BPL_LplA_LipB"/>
    <property type="match status" value="1"/>
</dbReference>
<dbReference type="InterPro" id="IPR004408">
    <property type="entry name" value="Biotin_CoA_COase_ligase"/>
</dbReference>
<reference evidence="7 8" key="1">
    <citation type="submission" date="2014-07" db="EMBL/GenBank/DDBJ databases">
        <authorList>
            <person name="McCorrison J."/>
            <person name="Sanka R."/>
            <person name="Torralba M."/>
            <person name="Gillis M."/>
            <person name="Haft D.H."/>
            <person name="Methe B."/>
            <person name="Sutton G."/>
            <person name="Nelson K.E."/>
        </authorList>
    </citation>
    <scope>NUCLEOTIDE SEQUENCE [LARGE SCALE GENOMIC DNA]</scope>
    <source>
        <strain evidence="7 8">DNF00314</strain>
    </source>
</reference>
<keyword evidence="5" id="KW-0804">Transcription</keyword>
<feature type="binding site" evidence="5">
    <location>
        <begin position="90"/>
        <end position="92"/>
    </location>
    <ligand>
        <name>biotin</name>
        <dbReference type="ChEBI" id="CHEBI:57586"/>
    </ligand>
</feature>
<dbReference type="InterPro" id="IPR004143">
    <property type="entry name" value="BPL_LPL_catalytic"/>
</dbReference>
<dbReference type="GO" id="GO:0006355">
    <property type="term" value="P:regulation of DNA-templated transcription"/>
    <property type="evidence" value="ECO:0007669"/>
    <property type="project" value="UniProtKB-UniRule"/>
</dbReference>
<evidence type="ECO:0000256" key="3">
    <source>
        <dbReference type="ARBA" id="ARBA00022840"/>
    </source>
</evidence>
<dbReference type="GO" id="GO:0016740">
    <property type="term" value="F:transferase activity"/>
    <property type="evidence" value="ECO:0007669"/>
    <property type="project" value="UniProtKB-ARBA"/>
</dbReference>
<dbReference type="Gene3D" id="2.30.30.100">
    <property type="match status" value="1"/>
</dbReference>
<dbReference type="InterPro" id="IPR003142">
    <property type="entry name" value="BPL_C"/>
</dbReference>
<gene>
    <name evidence="5" type="primary">birA</name>
    <name evidence="7" type="ORF">HMPREF0872_05765</name>
</gene>
<evidence type="ECO:0000256" key="4">
    <source>
        <dbReference type="ARBA" id="ARBA00023267"/>
    </source>
</evidence>
<keyword evidence="3 5" id="KW-0067">ATP-binding</keyword>